<dbReference type="Proteomes" id="UP000237749">
    <property type="component" value="Unassembled WGS sequence"/>
</dbReference>
<dbReference type="OrthoDB" id="9769158at2"/>
<organism evidence="3 4">
    <name type="scientific">Lacrimispora xylanisolvens</name>
    <dbReference type="NCBI Taxonomy" id="384636"/>
    <lineage>
        <taxon>Bacteria</taxon>
        <taxon>Bacillati</taxon>
        <taxon>Bacillota</taxon>
        <taxon>Clostridia</taxon>
        <taxon>Lachnospirales</taxon>
        <taxon>Lachnospiraceae</taxon>
        <taxon>Lacrimispora</taxon>
    </lineage>
</organism>
<proteinExistence type="predicted"/>
<sequence length="658" mass="76973">MSEKFIKEEVQQDGTFKRQKNRFTTPFGTEEGNLPVEAGRYRLIWSPACPWAHRSVIVRRLLGLEDVISLGTLDPVRPDVGRTDWAFTLDEGGKDPVLGIRYLSEAYLKADENYSGRFTVPAVVDLTTGQVVNNDYFNLTKYWEVEWKKYHKPGAPDLYPENLRREIDELNEILYHEINNGVYKAGFARSQEAYNEAYNLVFSRLDWLEERLGKSRYLFGDSITESDVRLYVTLARFDSAYYNGFQLNRSRITDFKNLWGYVRDLYSLPEFKETTDFEAIKKHYHLCAVAGNPYKIVPKGPDLTSWNTPHGRDKIQFHTGSSPVPRPRPKEIENEIDERGAFIRQPNHFTTPFGEAEGELKAERGRYRLFWAKGCHWSNRASIVRELLGLEEAIGINLVGHSKENSAYGWEFVYNEDRKDPVLKAQFLSEFYYNADPDYKGRCTVPALVDITTKKVVNNDYHRLTNYFETAFRPFQAVDAPDLYPVELRSEIDAYNDWLFPNVNNATYRMMFAQSITAYEEAFDDFYRAMDQIEERLSASRFLFGDYVTDSDVRLFVTLARFDTHYYRNLGPIKRRVVDYENIWGYLKDLYVIPAFRNNTYFRDIAASRSDNKSLFQDFNSRFVDQIDYEGIWSAPQNRKQLSKTPEEKFKRQESVTK</sequence>
<dbReference type="Gene3D" id="3.40.30.10">
    <property type="entry name" value="Glutaredoxin"/>
    <property type="match status" value="2"/>
</dbReference>
<evidence type="ECO:0000259" key="2">
    <source>
        <dbReference type="PROSITE" id="PS50405"/>
    </source>
</evidence>
<dbReference type="CDD" id="cd03190">
    <property type="entry name" value="GST_C_Omega_like"/>
    <property type="match status" value="1"/>
</dbReference>
<feature type="domain" description="GST C-terminal" evidence="2">
    <location>
        <begin position="160"/>
        <end position="284"/>
    </location>
</feature>
<dbReference type="SFLD" id="SFLDG01148">
    <property type="entry name" value="Xi_(cytGST)"/>
    <property type="match status" value="1"/>
</dbReference>
<dbReference type="AlphaFoldDB" id="A0A2S6HTZ0"/>
<feature type="region of interest" description="Disordered" evidence="1">
    <location>
        <begin position="638"/>
        <end position="658"/>
    </location>
</feature>
<dbReference type="InterPro" id="IPR047047">
    <property type="entry name" value="GST_Omega-like_C"/>
</dbReference>
<dbReference type="RefSeq" id="WP_104436407.1">
    <property type="nucleotide sequence ID" value="NZ_PTJA01000004.1"/>
</dbReference>
<accession>A0A2S6HTZ0</accession>
<dbReference type="InterPro" id="IPR036249">
    <property type="entry name" value="Thioredoxin-like_sf"/>
</dbReference>
<dbReference type="InterPro" id="IPR016639">
    <property type="entry name" value="GST_Omega/GSH"/>
</dbReference>
<dbReference type="Pfam" id="PF13410">
    <property type="entry name" value="GST_C_2"/>
    <property type="match status" value="2"/>
</dbReference>
<reference evidence="3 4" key="1">
    <citation type="submission" date="2018-02" db="EMBL/GenBank/DDBJ databases">
        <title>Genomic Encyclopedia of Archaeal and Bacterial Type Strains, Phase II (KMG-II): from individual species to whole genera.</title>
        <authorList>
            <person name="Goeker M."/>
        </authorList>
    </citation>
    <scope>NUCLEOTIDE SEQUENCE [LARGE SCALE GENOMIC DNA]</scope>
    <source>
        <strain evidence="3 4">DSM 3808</strain>
    </source>
</reference>
<protein>
    <submittedName>
        <fullName evidence="3">Glutathionyl-hydroquinone reductase</fullName>
    </submittedName>
</protein>
<comment type="caution">
    <text evidence="3">The sequence shown here is derived from an EMBL/GenBank/DDBJ whole genome shotgun (WGS) entry which is preliminary data.</text>
</comment>
<dbReference type="PROSITE" id="PS50405">
    <property type="entry name" value="GST_CTER"/>
    <property type="match status" value="1"/>
</dbReference>
<evidence type="ECO:0000256" key="1">
    <source>
        <dbReference type="SAM" id="MobiDB-lite"/>
    </source>
</evidence>
<evidence type="ECO:0000313" key="4">
    <source>
        <dbReference type="Proteomes" id="UP000237749"/>
    </source>
</evidence>
<gene>
    <name evidence="3" type="ORF">BXY41_104110</name>
</gene>
<dbReference type="EMBL" id="PTJA01000004">
    <property type="protein sequence ID" value="PPK81309.1"/>
    <property type="molecule type" value="Genomic_DNA"/>
</dbReference>
<dbReference type="InterPro" id="IPR040079">
    <property type="entry name" value="Glutathione_S-Trfase"/>
</dbReference>
<dbReference type="SFLD" id="SFLDS00019">
    <property type="entry name" value="Glutathione_Transferase_(cytos"/>
    <property type="match status" value="1"/>
</dbReference>
<dbReference type="SFLD" id="SFLDG01206">
    <property type="entry name" value="Xi.1"/>
    <property type="match status" value="1"/>
</dbReference>
<dbReference type="PANTHER" id="PTHR32419:SF6">
    <property type="entry name" value="GLUTATHIONE S-TRANSFERASE OMEGA-LIKE 1-RELATED"/>
    <property type="match status" value="1"/>
</dbReference>
<name>A0A2S6HTZ0_9FIRM</name>
<dbReference type="Gene3D" id="1.20.1050.10">
    <property type="match status" value="2"/>
</dbReference>
<dbReference type="PANTHER" id="PTHR32419">
    <property type="entry name" value="GLUTATHIONYL-HYDROQUINONE REDUCTASE"/>
    <property type="match status" value="1"/>
</dbReference>
<feature type="compositionally biased region" description="Basic and acidic residues" evidence="1">
    <location>
        <begin position="645"/>
        <end position="658"/>
    </location>
</feature>
<dbReference type="InterPro" id="IPR010987">
    <property type="entry name" value="Glutathione-S-Trfase_C-like"/>
</dbReference>
<keyword evidence="4" id="KW-1185">Reference proteome</keyword>
<dbReference type="InterPro" id="IPR036282">
    <property type="entry name" value="Glutathione-S-Trfase_C_sf"/>
</dbReference>
<dbReference type="SUPFAM" id="SSF47616">
    <property type="entry name" value="GST C-terminal domain-like"/>
    <property type="match status" value="2"/>
</dbReference>
<dbReference type="SUPFAM" id="SSF52833">
    <property type="entry name" value="Thioredoxin-like"/>
    <property type="match status" value="2"/>
</dbReference>
<dbReference type="GO" id="GO:0005737">
    <property type="term" value="C:cytoplasm"/>
    <property type="evidence" value="ECO:0007669"/>
    <property type="project" value="TreeGrafter"/>
</dbReference>
<dbReference type="GO" id="GO:0004364">
    <property type="term" value="F:glutathione transferase activity"/>
    <property type="evidence" value="ECO:0007669"/>
    <property type="project" value="InterPro"/>
</dbReference>
<evidence type="ECO:0000313" key="3">
    <source>
        <dbReference type="EMBL" id="PPK81309.1"/>
    </source>
</evidence>